<dbReference type="PANTHER" id="PTHR11905:SF159">
    <property type="entry name" value="ADAM METALLOPROTEASE"/>
    <property type="match status" value="1"/>
</dbReference>
<dbReference type="Pfam" id="PF13688">
    <property type="entry name" value="Reprolysin_5"/>
    <property type="match status" value="1"/>
</dbReference>
<dbReference type="InterPro" id="IPR026444">
    <property type="entry name" value="Secre_tail"/>
</dbReference>
<evidence type="ECO:0000259" key="2">
    <source>
        <dbReference type="PROSITE" id="PS50215"/>
    </source>
</evidence>
<feature type="signal peptide" evidence="1">
    <location>
        <begin position="1"/>
        <end position="21"/>
    </location>
</feature>
<keyword evidence="1" id="KW-0732">Signal</keyword>
<dbReference type="Proteomes" id="UP000273898">
    <property type="component" value="Unassembled WGS sequence"/>
</dbReference>
<dbReference type="Pfam" id="PF18962">
    <property type="entry name" value="Por_Secre_tail"/>
    <property type="match status" value="1"/>
</dbReference>
<dbReference type="RefSeq" id="WP_121282929.1">
    <property type="nucleotide sequence ID" value="NZ_RCCK01000010.1"/>
</dbReference>
<evidence type="ECO:0000313" key="6">
    <source>
        <dbReference type="Proteomes" id="UP000297429"/>
    </source>
</evidence>
<dbReference type="InterPro" id="IPR024079">
    <property type="entry name" value="MetalloPept_cat_dom_sf"/>
</dbReference>
<dbReference type="NCBIfam" id="TIGR04183">
    <property type="entry name" value="Por_Secre_tail"/>
    <property type="match status" value="1"/>
</dbReference>
<reference evidence="3 5" key="1">
    <citation type="submission" date="2018-10" db="EMBL/GenBank/DDBJ databases">
        <title>Genomic Encyclopedia of Archaeal and Bacterial Type Strains, Phase II (KMG-II): from individual species to whole genera.</title>
        <authorList>
            <person name="Goeker M."/>
        </authorList>
    </citation>
    <scope>NUCLEOTIDE SEQUENCE [LARGE SCALE GENOMIC DNA]</scope>
    <source>
        <strain evidence="3 5">DSM 19624</strain>
    </source>
</reference>
<keyword evidence="6" id="KW-1185">Reference proteome</keyword>
<evidence type="ECO:0000313" key="5">
    <source>
        <dbReference type="Proteomes" id="UP000273898"/>
    </source>
</evidence>
<dbReference type="InterPro" id="IPR001590">
    <property type="entry name" value="Peptidase_M12B"/>
</dbReference>
<dbReference type="GO" id="GO:0004222">
    <property type="term" value="F:metalloendopeptidase activity"/>
    <property type="evidence" value="ECO:0007669"/>
    <property type="project" value="InterPro"/>
</dbReference>
<dbReference type="PANTHER" id="PTHR11905">
    <property type="entry name" value="ADAM A DISINTEGRIN AND METALLOPROTEASE DOMAIN"/>
    <property type="match status" value="1"/>
</dbReference>
<dbReference type="EMBL" id="SOPX01000002">
    <property type="protein sequence ID" value="TFB31595.1"/>
    <property type="molecule type" value="Genomic_DNA"/>
</dbReference>
<dbReference type="PROSITE" id="PS50215">
    <property type="entry name" value="ADAM_MEPRO"/>
    <property type="match status" value="1"/>
</dbReference>
<reference evidence="4 6" key="2">
    <citation type="submission" date="2019-03" db="EMBL/GenBank/DDBJ databases">
        <authorList>
            <person name="He R.-H."/>
        </authorList>
    </citation>
    <scope>NUCLEOTIDE SEQUENCE [LARGE SCALE GENOMIC DNA]</scope>
    <source>
        <strain evidence="4 6">DSM 19624</strain>
    </source>
</reference>
<name>A0A497YAV9_9SPHI</name>
<dbReference type="OrthoDB" id="773378at2"/>
<protein>
    <submittedName>
        <fullName evidence="3">Putative secreted protein (Por secretion system target)</fullName>
    </submittedName>
    <submittedName>
        <fullName evidence="4">T9SS type A sorting domain-containing protein</fullName>
    </submittedName>
</protein>
<dbReference type="AlphaFoldDB" id="A0A497YAV9"/>
<comment type="caution">
    <text evidence="3">The sequence shown here is derived from an EMBL/GenBank/DDBJ whole genome shotgun (WGS) entry which is preliminary data.</text>
</comment>
<feature type="domain" description="Peptidase M12B" evidence="2">
    <location>
        <begin position="208"/>
        <end position="398"/>
    </location>
</feature>
<dbReference type="SUPFAM" id="SSF55486">
    <property type="entry name" value="Metalloproteases ('zincins'), catalytic domain"/>
    <property type="match status" value="1"/>
</dbReference>
<gene>
    <name evidence="3" type="ORF">BCL90_1080</name>
    <name evidence="4" type="ORF">E3V97_13495</name>
</gene>
<evidence type="ECO:0000313" key="4">
    <source>
        <dbReference type="EMBL" id="TFB31595.1"/>
    </source>
</evidence>
<dbReference type="GO" id="GO:0006508">
    <property type="term" value="P:proteolysis"/>
    <property type="evidence" value="ECO:0007669"/>
    <property type="project" value="InterPro"/>
</dbReference>
<dbReference type="Gene3D" id="3.40.390.10">
    <property type="entry name" value="Collagenase (Catalytic Domain)"/>
    <property type="match status" value="1"/>
</dbReference>
<dbReference type="EMBL" id="RCCK01000010">
    <property type="protein sequence ID" value="RLJ80325.1"/>
    <property type="molecule type" value="Genomic_DNA"/>
</dbReference>
<evidence type="ECO:0000313" key="3">
    <source>
        <dbReference type="EMBL" id="RLJ80325.1"/>
    </source>
</evidence>
<accession>A0A497YAV9</accession>
<organism evidence="3 5">
    <name type="scientific">Pedobacter alluvionis</name>
    <dbReference type="NCBI Taxonomy" id="475253"/>
    <lineage>
        <taxon>Bacteria</taxon>
        <taxon>Pseudomonadati</taxon>
        <taxon>Bacteroidota</taxon>
        <taxon>Sphingobacteriia</taxon>
        <taxon>Sphingobacteriales</taxon>
        <taxon>Sphingobacteriaceae</taxon>
        <taxon>Pedobacter</taxon>
    </lineage>
</organism>
<proteinExistence type="predicted"/>
<sequence>MKKKSLFLFLLLAIGAFRSLAQTTLSSKTASISKSSHDTLAKYLKSFQLFDLDLKSLGAERQAKGNLQLTLKLGDSALNLILEPSNVISFDYQSSENGKPVSQQQPEVRTYKGYLGRPENKVRLTISDDMIKGYITQGNKKLFIEQLGKYRLSEKADRSKTIIYQQEDIIAGYDGLCGVTTKMEKDFLKNSIDSKVTPQPKGLETNCRFLRIATEADFEFFQSYGTGTNAEILAIINMIQDAYLSTFNFEVLVVYQNVWTTSSDPYSGDPTIESGSETLVDQLRGYWNSHFANVNRSHVHLFTGRSFNAPGVTGRVYEIGTICRDVSKSYGFTRDRIDLFATTAHEIGHDLGAVHENGVNCNTANASIMCQGTKAIPLYFSTPEIGSISSHINNYGMCLFASSFFEMQGPDKLTCGGSANYSLPSIPGASYSWSIASPFIITSSPGPTSNSITLASSNYESGYQTLTCTISGVTDCPIVITKYVGDGTPPAPEYLYIMDPQDGNFRLCPNTTYQIEASGSTTTGYLTNWYWVLPPGWSSPNYGGGSNQFYAPSIIGFSIQIKTGPDPVTSFISVRGVNACGLGDPVYLGVSTEHCGGVGLISIYPNPADQEISVEQVGTDKNLTVQTADRIQILDDRGKVIKSLPNKGKQTKLTLTTADLPNGRYFLHVYKGKEITKKQIIIKH</sequence>
<feature type="chain" id="PRO_5044605856" evidence="1">
    <location>
        <begin position="22"/>
        <end position="684"/>
    </location>
</feature>
<dbReference type="Proteomes" id="UP000297429">
    <property type="component" value="Unassembled WGS sequence"/>
</dbReference>
<evidence type="ECO:0000256" key="1">
    <source>
        <dbReference type="SAM" id="SignalP"/>
    </source>
</evidence>